<evidence type="ECO:0000313" key="2">
    <source>
        <dbReference type="Proteomes" id="UP000261187"/>
    </source>
</evidence>
<reference evidence="1 2" key="1">
    <citation type="submission" date="2018-08" db="EMBL/GenBank/DDBJ databases">
        <title>A genome reference for cultivated species of the human gut microbiota.</title>
        <authorList>
            <person name="Zou Y."/>
            <person name="Xue W."/>
            <person name="Luo G."/>
        </authorList>
    </citation>
    <scope>NUCLEOTIDE SEQUENCE [LARGE SCALE GENOMIC DNA]</scope>
    <source>
        <strain evidence="1 2">TF06-40</strain>
    </source>
</reference>
<dbReference type="Proteomes" id="UP000261187">
    <property type="component" value="Unassembled WGS sequence"/>
</dbReference>
<dbReference type="Gene3D" id="3.40.720.10">
    <property type="entry name" value="Alkaline Phosphatase, subunit A"/>
    <property type="match status" value="1"/>
</dbReference>
<dbReference type="RefSeq" id="WP_117693905.1">
    <property type="nucleotide sequence ID" value="NZ_JAPDUZ010000001.1"/>
</dbReference>
<evidence type="ECO:0000313" key="1">
    <source>
        <dbReference type="EMBL" id="RGL60090.1"/>
    </source>
</evidence>
<name>A0AA92VU94_9BACT</name>
<protein>
    <submittedName>
        <fullName evidence="1">Uncharacterized protein</fullName>
    </submittedName>
</protein>
<dbReference type="InterPro" id="IPR017850">
    <property type="entry name" value="Alkaline_phosphatase_core_sf"/>
</dbReference>
<proteinExistence type="predicted"/>
<dbReference type="EMBL" id="QSSA01000014">
    <property type="protein sequence ID" value="RGL60090.1"/>
    <property type="molecule type" value="Genomic_DNA"/>
</dbReference>
<sequence length="72" mass="7701">MATSFKYLCSGKKYYSIIRKTPFGNSLTIDLAKAAIDGEQLGVDELYGSRGDSGALLGGHCCRSFGQISAFN</sequence>
<accession>A0AA92VU94</accession>
<comment type="caution">
    <text evidence="1">The sequence shown here is derived from an EMBL/GenBank/DDBJ whole genome shotgun (WGS) entry which is preliminary data.</text>
</comment>
<gene>
    <name evidence="1" type="ORF">DXC61_07875</name>
</gene>
<organism evidence="1 2">
    <name type="scientific">Segatella copri</name>
    <dbReference type="NCBI Taxonomy" id="165179"/>
    <lineage>
        <taxon>Bacteria</taxon>
        <taxon>Pseudomonadati</taxon>
        <taxon>Bacteroidota</taxon>
        <taxon>Bacteroidia</taxon>
        <taxon>Bacteroidales</taxon>
        <taxon>Prevotellaceae</taxon>
        <taxon>Segatella</taxon>
    </lineage>
</organism>
<dbReference type="AlphaFoldDB" id="A0AA92VU94"/>